<dbReference type="PROSITE" id="PS00216">
    <property type="entry name" value="SUGAR_TRANSPORT_1"/>
    <property type="match status" value="2"/>
</dbReference>
<evidence type="ECO:0000313" key="12">
    <source>
        <dbReference type="EMBL" id="CAI8027168.1"/>
    </source>
</evidence>
<gene>
    <name evidence="12" type="ORF">GBAR_LOCUS15557</name>
</gene>
<dbReference type="PANTHER" id="PTHR48021:SF1">
    <property type="entry name" value="GH07001P-RELATED"/>
    <property type="match status" value="1"/>
</dbReference>
<dbReference type="InterPro" id="IPR050549">
    <property type="entry name" value="MFS_Trehalose_Transporter"/>
</dbReference>
<keyword evidence="5 10" id="KW-0812">Transmembrane</keyword>
<evidence type="ECO:0000256" key="1">
    <source>
        <dbReference type="ARBA" id="ARBA00004651"/>
    </source>
</evidence>
<evidence type="ECO:0000256" key="2">
    <source>
        <dbReference type="ARBA" id="ARBA00022448"/>
    </source>
</evidence>
<dbReference type="InterPro" id="IPR036259">
    <property type="entry name" value="MFS_trans_sf"/>
</dbReference>
<evidence type="ECO:0000256" key="8">
    <source>
        <dbReference type="RuleBase" id="RU003346"/>
    </source>
</evidence>
<protein>
    <submittedName>
        <fullName evidence="12">Facilitated trehalose transporter Tret1</fullName>
    </submittedName>
</protein>
<feature type="region of interest" description="Disordered" evidence="9">
    <location>
        <begin position="23"/>
        <end position="51"/>
    </location>
</feature>
<evidence type="ECO:0000256" key="9">
    <source>
        <dbReference type="SAM" id="MobiDB-lite"/>
    </source>
</evidence>
<dbReference type="Gene3D" id="1.20.1250.20">
    <property type="entry name" value="MFS general substrate transporter like domains"/>
    <property type="match status" value="1"/>
</dbReference>
<feature type="transmembrane region" description="Helical" evidence="10">
    <location>
        <begin position="58"/>
        <end position="81"/>
    </location>
</feature>
<comment type="caution">
    <text evidence="12">The sequence shown here is derived from an EMBL/GenBank/DDBJ whole genome shotgun (WGS) entry which is preliminary data.</text>
</comment>
<dbReference type="AlphaFoldDB" id="A0AA35SDG6"/>
<dbReference type="InterPro" id="IPR005829">
    <property type="entry name" value="Sugar_transporter_CS"/>
</dbReference>
<dbReference type="NCBIfam" id="TIGR00879">
    <property type="entry name" value="SP"/>
    <property type="match status" value="1"/>
</dbReference>
<feature type="transmembrane region" description="Helical" evidence="10">
    <location>
        <begin position="309"/>
        <end position="332"/>
    </location>
</feature>
<proteinExistence type="inferred from homology"/>
<sequence length="541" mass="57860">MEARGVPVDVVFADASSSGGSLNVDIDDKGSSSVGNSDSRDNGTAAEVETKKRPRERLWATALAALVAAVPALLVGYTIGFPSSALLDLTGDLAAGIPSDYVFSSTLADVFAALAPVGGVFGGLIAGPIADRWGRKNALVLCGIPYFVGYLVLSYAHYLPTAESFKTIVLLGRFLTGVGMGWACMSASVYIAEISSAKFRGFFGSFVQIGLVAGILVNYVIGSIPHFPYYRNSLVAAGIAAGFEVFMVMLYETPRWLVSWGRTTDARHSLRWLRGPSVDIEQEFQAAMAVQHVSTSLRETVREFRKRSVAVPLVLMIFVMFFQQAGGLNALASFAASLFQQAGVANPRITTAYAVGGVELATSLVVVFVIDLVGRKFLLILSGVGMTIGTLLLGVHFYLTRPSLCASEHFFNSTLSSELSEDFGANVCNAQYGPLAIVSIMTFGVGFSIGWGPVPWILVSELTPLRVRGAASGIATLVNWGTAAVVVGFYSSYAEAVTTWFAWWSFTAINIAAVVFAALFLRETKGKSLEEIESHYQRNVL</sequence>
<feature type="domain" description="Major facilitator superfamily (MFS) profile" evidence="11">
    <location>
        <begin position="64"/>
        <end position="525"/>
    </location>
</feature>
<evidence type="ECO:0000256" key="5">
    <source>
        <dbReference type="ARBA" id="ARBA00022692"/>
    </source>
</evidence>
<keyword evidence="2 8" id="KW-0813">Transport</keyword>
<evidence type="ECO:0000256" key="3">
    <source>
        <dbReference type="ARBA" id="ARBA00022475"/>
    </source>
</evidence>
<dbReference type="EMBL" id="CASHTH010002262">
    <property type="protein sequence ID" value="CAI8027168.1"/>
    <property type="molecule type" value="Genomic_DNA"/>
</dbReference>
<keyword evidence="7 10" id="KW-0472">Membrane</keyword>
<dbReference type="PROSITE" id="PS50850">
    <property type="entry name" value="MFS"/>
    <property type="match status" value="1"/>
</dbReference>
<dbReference type="SUPFAM" id="SSF103473">
    <property type="entry name" value="MFS general substrate transporter"/>
    <property type="match status" value="1"/>
</dbReference>
<organism evidence="12 13">
    <name type="scientific">Geodia barretti</name>
    <name type="common">Barrett's horny sponge</name>
    <dbReference type="NCBI Taxonomy" id="519541"/>
    <lineage>
        <taxon>Eukaryota</taxon>
        <taxon>Metazoa</taxon>
        <taxon>Porifera</taxon>
        <taxon>Demospongiae</taxon>
        <taxon>Heteroscleromorpha</taxon>
        <taxon>Tetractinellida</taxon>
        <taxon>Astrophorina</taxon>
        <taxon>Geodiidae</taxon>
        <taxon>Geodia</taxon>
    </lineage>
</organism>
<accession>A0AA35SDG6</accession>
<dbReference type="GO" id="GO:0022857">
    <property type="term" value="F:transmembrane transporter activity"/>
    <property type="evidence" value="ECO:0007669"/>
    <property type="project" value="InterPro"/>
</dbReference>
<comment type="similarity">
    <text evidence="8">Belongs to the major facilitator superfamily. Sugar transporter (TC 2.A.1.1) family.</text>
</comment>
<keyword evidence="6 10" id="KW-1133">Transmembrane helix</keyword>
<dbReference type="InterPro" id="IPR005828">
    <property type="entry name" value="MFS_sugar_transport-like"/>
</dbReference>
<feature type="transmembrane region" description="Helical" evidence="10">
    <location>
        <begin position="435"/>
        <end position="458"/>
    </location>
</feature>
<dbReference type="PROSITE" id="PS00217">
    <property type="entry name" value="SUGAR_TRANSPORT_2"/>
    <property type="match status" value="1"/>
</dbReference>
<feature type="transmembrane region" description="Helical" evidence="10">
    <location>
        <begin position="101"/>
        <end position="126"/>
    </location>
</feature>
<keyword evidence="4" id="KW-0762">Sugar transport</keyword>
<evidence type="ECO:0000256" key="7">
    <source>
        <dbReference type="ARBA" id="ARBA00023136"/>
    </source>
</evidence>
<dbReference type="GO" id="GO:0005886">
    <property type="term" value="C:plasma membrane"/>
    <property type="evidence" value="ECO:0007669"/>
    <property type="project" value="UniProtKB-SubCell"/>
</dbReference>
<evidence type="ECO:0000313" key="13">
    <source>
        <dbReference type="Proteomes" id="UP001174909"/>
    </source>
</evidence>
<feature type="transmembrane region" description="Helical" evidence="10">
    <location>
        <begin position="233"/>
        <end position="251"/>
    </location>
</feature>
<feature type="transmembrane region" description="Helical" evidence="10">
    <location>
        <begin position="502"/>
        <end position="521"/>
    </location>
</feature>
<feature type="transmembrane region" description="Helical" evidence="10">
    <location>
        <begin position="352"/>
        <end position="370"/>
    </location>
</feature>
<feature type="transmembrane region" description="Helical" evidence="10">
    <location>
        <begin position="470"/>
        <end position="490"/>
    </location>
</feature>
<keyword evidence="3" id="KW-1003">Cell membrane</keyword>
<feature type="transmembrane region" description="Helical" evidence="10">
    <location>
        <begin position="199"/>
        <end position="221"/>
    </location>
</feature>
<feature type="transmembrane region" description="Helical" evidence="10">
    <location>
        <begin position="170"/>
        <end position="192"/>
    </location>
</feature>
<keyword evidence="13" id="KW-1185">Reference proteome</keyword>
<dbReference type="InterPro" id="IPR003663">
    <property type="entry name" value="Sugar/inositol_transpt"/>
</dbReference>
<evidence type="ECO:0000256" key="10">
    <source>
        <dbReference type="SAM" id="Phobius"/>
    </source>
</evidence>
<comment type="subcellular location">
    <subcellularLocation>
        <location evidence="1">Cell membrane</location>
        <topology evidence="1">Multi-pass membrane protein</topology>
    </subcellularLocation>
</comment>
<evidence type="ECO:0000259" key="11">
    <source>
        <dbReference type="PROSITE" id="PS50850"/>
    </source>
</evidence>
<dbReference type="PANTHER" id="PTHR48021">
    <property type="match status" value="1"/>
</dbReference>
<dbReference type="FunFam" id="1.20.1250.20:FF:000218">
    <property type="entry name" value="facilitated trehalose transporter Tret1"/>
    <property type="match status" value="1"/>
</dbReference>
<evidence type="ECO:0000256" key="4">
    <source>
        <dbReference type="ARBA" id="ARBA00022597"/>
    </source>
</evidence>
<reference evidence="12" key="1">
    <citation type="submission" date="2023-03" db="EMBL/GenBank/DDBJ databases">
        <authorList>
            <person name="Steffen K."/>
            <person name="Cardenas P."/>
        </authorList>
    </citation>
    <scope>NUCLEOTIDE SEQUENCE</scope>
</reference>
<evidence type="ECO:0000256" key="6">
    <source>
        <dbReference type="ARBA" id="ARBA00022989"/>
    </source>
</evidence>
<name>A0AA35SDG6_GEOBA</name>
<dbReference type="PRINTS" id="PR00171">
    <property type="entry name" value="SUGRTRNSPORT"/>
</dbReference>
<dbReference type="InterPro" id="IPR020846">
    <property type="entry name" value="MFS_dom"/>
</dbReference>
<feature type="transmembrane region" description="Helical" evidence="10">
    <location>
        <begin position="377"/>
        <end position="399"/>
    </location>
</feature>
<dbReference type="Proteomes" id="UP001174909">
    <property type="component" value="Unassembled WGS sequence"/>
</dbReference>
<dbReference type="Pfam" id="PF00083">
    <property type="entry name" value="Sugar_tr"/>
    <property type="match status" value="1"/>
</dbReference>
<feature type="transmembrane region" description="Helical" evidence="10">
    <location>
        <begin position="138"/>
        <end position="158"/>
    </location>
</feature>